<feature type="domain" description="C2H2-type" evidence="8">
    <location>
        <begin position="43"/>
        <end position="70"/>
    </location>
</feature>
<name>A0AAD4PLB8_9MUSC</name>
<dbReference type="PANTHER" id="PTHR24394:SF44">
    <property type="entry name" value="ZINC FINGER PROTEIN 271-LIKE"/>
    <property type="match status" value="1"/>
</dbReference>
<dbReference type="InterPro" id="IPR013087">
    <property type="entry name" value="Znf_C2H2_type"/>
</dbReference>
<comment type="subcellular location">
    <subcellularLocation>
        <location evidence="1">Nucleus</location>
    </subcellularLocation>
</comment>
<evidence type="ECO:0000256" key="4">
    <source>
        <dbReference type="ARBA" id="ARBA00022771"/>
    </source>
</evidence>
<dbReference type="FunFam" id="3.30.160.60:FF:001601">
    <property type="entry name" value="Uncharacterized protein, isoform A"/>
    <property type="match status" value="1"/>
</dbReference>
<evidence type="ECO:0000313" key="10">
    <source>
        <dbReference type="Proteomes" id="UP001200034"/>
    </source>
</evidence>
<dbReference type="PROSITE" id="PS50157">
    <property type="entry name" value="ZINC_FINGER_C2H2_2"/>
    <property type="match status" value="4"/>
</dbReference>
<feature type="domain" description="C2H2-type" evidence="8">
    <location>
        <begin position="118"/>
        <end position="145"/>
    </location>
</feature>
<dbReference type="EMBL" id="JAJJHW010002585">
    <property type="protein sequence ID" value="KAH8371989.1"/>
    <property type="molecule type" value="Genomic_DNA"/>
</dbReference>
<gene>
    <name evidence="9" type="ORF">KR093_009598</name>
</gene>
<dbReference type="GO" id="GO:0005634">
    <property type="term" value="C:nucleus"/>
    <property type="evidence" value="ECO:0007669"/>
    <property type="project" value="UniProtKB-SubCell"/>
</dbReference>
<dbReference type="InterPro" id="IPR036236">
    <property type="entry name" value="Znf_C2H2_sf"/>
</dbReference>
<proteinExistence type="predicted"/>
<evidence type="ECO:0000256" key="2">
    <source>
        <dbReference type="ARBA" id="ARBA00022723"/>
    </source>
</evidence>
<dbReference type="Proteomes" id="UP001200034">
    <property type="component" value="Unassembled WGS sequence"/>
</dbReference>
<dbReference type="SUPFAM" id="SSF57667">
    <property type="entry name" value="beta-beta-alpha zinc fingers"/>
    <property type="match status" value="3"/>
</dbReference>
<dbReference type="GO" id="GO:0000981">
    <property type="term" value="F:DNA-binding transcription factor activity, RNA polymerase II-specific"/>
    <property type="evidence" value="ECO:0007669"/>
    <property type="project" value="TreeGrafter"/>
</dbReference>
<dbReference type="AlphaFoldDB" id="A0AAD4PLB8"/>
<evidence type="ECO:0000256" key="5">
    <source>
        <dbReference type="ARBA" id="ARBA00022833"/>
    </source>
</evidence>
<feature type="domain" description="C2H2-type" evidence="8">
    <location>
        <begin position="260"/>
        <end position="287"/>
    </location>
</feature>
<evidence type="ECO:0000259" key="8">
    <source>
        <dbReference type="PROSITE" id="PS50157"/>
    </source>
</evidence>
<comment type="caution">
    <text evidence="9">The sequence shown here is derived from an EMBL/GenBank/DDBJ whole genome shotgun (WGS) entry which is preliminary data.</text>
</comment>
<organism evidence="9 10">
    <name type="scientific">Drosophila rubida</name>
    <dbReference type="NCBI Taxonomy" id="30044"/>
    <lineage>
        <taxon>Eukaryota</taxon>
        <taxon>Metazoa</taxon>
        <taxon>Ecdysozoa</taxon>
        <taxon>Arthropoda</taxon>
        <taxon>Hexapoda</taxon>
        <taxon>Insecta</taxon>
        <taxon>Pterygota</taxon>
        <taxon>Neoptera</taxon>
        <taxon>Endopterygota</taxon>
        <taxon>Diptera</taxon>
        <taxon>Brachycera</taxon>
        <taxon>Muscomorpha</taxon>
        <taxon>Ephydroidea</taxon>
        <taxon>Drosophilidae</taxon>
        <taxon>Drosophila</taxon>
    </lineage>
</organism>
<evidence type="ECO:0000256" key="6">
    <source>
        <dbReference type="ARBA" id="ARBA00023242"/>
    </source>
</evidence>
<dbReference type="PANTHER" id="PTHR24394">
    <property type="entry name" value="ZINC FINGER PROTEIN"/>
    <property type="match status" value="1"/>
</dbReference>
<sequence>MLSKSGAKPFKCEQCHYSSKRAFDLRRHMQRHTKVKRIEGTEFKCTECSFTTKWKRNMGRHMRTHENNKPQADEETYEEFLVELIDPSEAESIEDEENPTQINETECETTAEITMKLFVCGQCHYTSNRAFDLRRHEQTHTKEKIVEGTAFECLKCQFKTKWKRNIVRHVKKHAELSNESNVKTLEDEQSSKELIVELMNTDDIISDGNAETADIVCCDSQSTILKSVSPLPEYEIAEYPQPTSPINESQYFESNGEKRFKCTQCHYESKRAFDLRRHERRHTKVKVVDGTAVKCPECSFVTKWKRNMKRHMQQHKTRSV</sequence>
<keyword evidence="6" id="KW-0539">Nucleus</keyword>
<evidence type="ECO:0000256" key="7">
    <source>
        <dbReference type="PROSITE-ProRule" id="PRU00042"/>
    </source>
</evidence>
<dbReference type="Pfam" id="PF00096">
    <property type="entry name" value="zf-C2H2"/>
    <property type="match status" value="1"/>
</dbReference>
<protein>
    <recommendedName>
        <fullName evidence="8">C2H2-type domain-containing protein</fullName>
    </recommendedName>
</protein>
<feature type="domain" description="C2H2-type" evidence="8">
    <location>
        <begin position="10"/>
        <end position="37"/>
    </location>
</feature>
<evidence type="ECO:0000256" key="1">
    <source>
        <dbReference type="ARBA" id="ARBA00004123"/>
    </source>
</evidence>
<keyword evidence="2" id="KW-0479">Metal-binding</keyword>
<accession>A0AAD4PLB8</accession>
<dbReference type="SMART" id="SM00355">
    <property type="entry name" value="ZnF_C2H2"/>
    <property type="match status" value="6"/>
</dbReference>
<evidence type="ECO:0000256" key="3">
    <source>
        <dbReference type="ARBA" id="ARBA00022737"/>
    </source>
</evidence>
<feature type="non-terminal residue" evidence="9">
    <location>
        <position position="320"/>
    </location>
</feature>
<keyword evidence="3" id="KW-0677">Repeat</keyword>
<evidence type="ECO:0000313" key="9">
    <source>
        <dbReference type="EMBL" id="KAH8371989.1"/>
    </source>
</evidence>
<reference evidence="9" key="1">
    <citation type="journal article" date="2021" name="Mol. Ecol. Resour.">
        <title>Phylogenomic analyses of the genus Drosophila reveals genomic signals of climate adaptation.</title>
        <authorList>
            <person name="Li F."/>
            <person name="Rane R.V."/>
            <person name="Luria V."/>
            <person name="Xiong Z."/>
            <person name="Chen J."/>
            <person name="Li Z."/>
            <person name="Catullo R.A."/>
            <person name="Griffin P.C."/>
            <person name="Schiffer M."/>
            <person name="Pearce S."/>
            <person name="Lee S.F."/>
            <person name="McElroy K."/>
            <person name="Stocker A."/>
            <person name="Shirriffs J."/>
            <person name="Cockerell F."/>
            <person name="Coppin C."/>
            <person name="Sgro C.M."/>
            <person name="Karger A."/>
            <person name="Cain J.W."/>
            <person name="Weber J.A."/>
            <person name="Santpere G."/>
            <person name="Kirschner M.W."/>
            <person name="Hoffmann A.A."/>
            <person name="Oakeshott J.G."/>
            <person name="Zhang G."/>
        </authorList>
    </citation>
    <scope>NUCLEOTIDE SEQUENCE</scope>
    <source>
        <strain evidence="9">BGI-SZ-2011g</strain>
    </source>
</reference>
<dbReference type="Gene3D" id="3.30.160.60">
    <property type="entry name" value="Classic Zinc Finger"/>
    <property type="match status" value="3"/>
</dbReference>
<keyword evidence="10" id="KW-1185">Reference proteome</keyword>
<keyword evidence="4 7" id="KW-0863">Zinc-finger</keyword>
<dbReference type="Pfam" id="PF13909">
    <property type="entry name" value="zf-H2C2_5"/>
    <property type="match status" value="2"/>
</dbReference>
<keyword evidence="5" id="KW-0862">Zinc</keyword>
<dbReference type="GO" id="GO:0008270">
    <property type="term" value="F:zinc ion binding"/>
    <property type="evidence" value="ECO:0007669"/>
    <property type="project" value="UniProtKB-KW"/>
</dbReference>